<dbReference type="InterPro" id="IPR011495">
    <property type="entry name" value="Sig_transdc_His_kin_sub2_dim/P"/>
</dbReference>
<evidence type="ECO:0000313" key="11">
    <source>
        <dbReference type="EMBL" id="MFC4655751.1"/>
    </source>
</evidence>
<dbReference type="SUPFAM" id="SSF55785">
    <property type="entry name" value="PYP-like sensor domain (PAS domain)"/>
    <property type="match status" value="3"/>
</dbReference>
<keyword evidence="7" id="KW-0067">ATP-binding</keyword>
<dbReference type="InterPro" id="IPR035965">
    <property type="entry name" value="PAS-like_dom_sf"/>
</dbReference>
<dbReference type="InterPro" id="IPR036890">
    <property type="entry name" value="HATPase_C_sf"/>
</dbReference>
<dbReference type="InterPro" id="IPR000700">
    <property type="entry name" value="PAS-assoc_C"/>
</dbReference>
<dbReference type="InterPro" id="IPR013656">
    <property type="entry name" value="PAS_4"/>
</dbReference>
<evidence type="ECO:0000256" key="2">
    <source>
        <dbReference type="ARBA" id="ARBA00012438"/>
    </source>
</evidence>
<dbReference type="CDD" id="cd00130">
    <property type="entry name" value="PAS"/>
    <property type="match status" value="2"/>
</dbReference>
<dbReference type="Gene3D" id="3.30.450.20">
    <property type="entry name" value="PAS domain"/>
    <property type="match status" value="3"/>
</dbReference>
<dbReference type="Gene3D" id="3.30.565.10">
    <property type="entry name" value="Histidine kinase-like ATPase, C-terminal domain"/>
    <property type="match status" value="1"/>
</dbReference>
<reference evidence="12" key="1">
    <citation type="journal article" date="2019" name="Int. J. Syst. Evol. Microbiol.">
        <title>The Global Catalogue of Microorganisms (GCM) 10K type strain sequencing project: providing services to taxonomists for standard genome sequencing and annotation.</title>
        <authorList>
            <consortium name="The Broad Institute Genomics Platform"/>
            <consortium name="The Broad Institute Genome Sequencing Center for Infectious Disease"/>
            <person name="Wu L."/>
            <person name="Ma J."/>
        </authorList>
    </citation>
    <scope>NUCLEOTIDE SEQUENCE [LARGE SCALE GENOMIC DNA]</scope>
    <source>
        <strain evidence="12">DT28</strain>
    </source>
</reference>
<evidence type="ECO:0000259" key="10">
    <source>
        <dbReference type="PROSITE" id="PS50113"/>
    </source>
</evidence>
<dbReference type="RefSeq" id="WP_377334239.1">
    <property type="nucleotide sequence ID" value="NZ_JBHSGB010000010.1"/>
</dbReference>
<evidence type="ECO:0000313" key="12">
    <source>
        <dbReference type="Proteomes" id="UP001595962"/>
    </source>
</evidence>
<sequence>MQQSDVLTHLGLTALANHLPSGLAILDTEFKYLFINPTLADFNGCPVSDHLHQHVADVLPQMAGTILPMLRKVRDSGIALVNFELTPGASTSANHWFGSYLPVKDEQQQVVAIAVIASNQTREMEIQQHRQQDLKRLKQVLDNMFAFVGILQPDGTLLDANAPPLVQAGLSLEDVQGKKFWDCFWWSHSNADTELIEAACRRAAQGHTSRFDVQVQMKDGVIIIDFMMAPVFDEFGVVQFLVPSGIDITRRKRSEQALQESESRFRKVFDSAADALIAVNAEGEITLANKRAVQMFGYAPEELLGKPVDLLVPSQASPNHHKHRSGFMQHPTSRPMAQRQELFAQRKDGSLVPVEIGLTYLEQDPKAAVLATVTDVTLAVQSKQHLQNIIDEKTSLLHERELLLKEIHHRVKNNLQIVSSLLNLRSNNASPELKDLLLDSQLRIRTMALTHQLLYEQKNFSLIPLGAYLCQLCQLIRQSIAGMDSVSFDTGAIDNSLQLPLSQAIPCGLLATEILTNSIKHAFTVDQPGQIYIRLQQEQEHYLLEIGDNGRIKQDFEPGKGRSLGMQLIPAFLAQLGARFELVKSEGTHYRIQFVPDPGSNSE</sequence>
<dbReference type="Pfam" id="PF13426">
    <property type="entry name" value="PAS_9"/>
    <property type="match status" value="1"/>
</dbReference>
<dbReference type="PROSITE" id="PS50112">
    <property type="entry name" value="PAS"/>
    <property type="match status" value="1"/>
</dbReference>
<comment type="catalytic activity">
    <reaction evidence="1">
        <text>ATP + protein L-histidine = ADP + protein N-phospho-L-histidine.</text>
        <dbReference type="EC" id="2.7.13.3"/>
    </reaction>
</comment>
<evidence type="ECO:0000256" key="8">
    <source>
        <dbReference type="ARBA" id="ARBA00023026"/>
    </source>
</evidence>
<feature type="domain" description="PAS" evidence="9">
    <location>
        <begin position="261"/>
        <end position="314"/>
    </location>
</feature>
<dbReference type="EMBL" id="JBHSGB010000010">
    <property type="protein sequence ID" value="MFC4655751.1"/>
    <property type="molecule type" value="Genomic_DNA"/>
</dbReference>
<keyword evidence="5" id="KW-0547">Nucleotide-binding</keyword>
<dbReference type="NCBIfam" id="TIGR00229">
    <property type="entry name" value="sensory_box"/>
    <property type="match status" value="2"/>
</dbReference>
<gene>
    <name evidence="11" type="ORF">ACFO3I_12105</name>
</gene>
<evidence type="ECO:0000259" key="9">
    <source>
        <dbReference type="PROSITE" id="PS50112"/>
    </source>
</evidence>
<evidence type="ECO:0000256" key="5">
    <source>
        <dbReference type="ARBA" id="ARBA00022741"/>
    </source>
</evidence>
<dbReference type="Pfam" id="PF08448">
    <property type="entry name" value="PAS_4"/>
    <property type="match status" value="2"/>
</dbReference>
<evidence type="ECO:0000256" key="1">
    <source>
        <dbReference type="ARBA" id="ARBA00000085"/>
    </source>
</evidence>
<dbReference type="SUPFAM" id="SSF55874">
    <property type="entry name" value="ATPase domain of HSP90 chaperone/DNA topoisomerase II/histidine kinase"/>
    <property type="match status" value="1"/>
</dbReference>
<dbReference type="PROSITE" id="PS50113">
    <property type="entry name" value="PAC"/>
    <property type="match status" value="1"/>
</dbReference>
<evidence type="ECO:0000256" key="4">
    <source>
        <dbReference type="ARBA" id="ARBA00022679"/>
    </source>
</evidence>
<dbReference type="PANTHER" id="PTHR41523:SF8">
    <property type="entry name" value="ETHYLENE RESPONSE SENSOR PROTEIN"/>
    <property type="match status" value="1"/>
</dbReference>
<feature type="domain" description="PAC" evidence="10">
    <location>
        <begin position="209"/>
        <end position="260"/>
    </location>
</feature>
<accession>A0ABV9JNC9</accession>
<dbReference type="Pfam" id="PF07568">
    <property type="entry name" value="HisKA_2"/>
    <property type="match status" value="1"/>
</dbReference>
<keyword evidence="12" id="KW-1185">Reference proteome</keyword>
<name>A0ABV9JNC9_9GAMM</name>
<dbReference type="EC" id="2.7.13.3" evidence="2"/>
<dbReference type="PANTHER" id="PTHR41523">
    <property type="entry name" value="TWO-COMPONENT SYSTEM SENSOR PROTEIN"/>
    <property type="match status" value="1"/>
</dbReference>
<keyword evidence="8" id="KW-0843">Virulence</keyword>
<evidence type="ECO:0000256" key="7">
    <source>
        <dbReference type="ARBA" id="ARBA00022840"/>
    </source>
</evidence>
<evidence type="ECO:0000256" key="6">
    <source>
        <dbReference type="ARBA" id="ARBA00022777"/>
    </source>
</evidence>
<evidence type="ECO:0000256" key="3">
    <source>
        <dbReference type="ARBA" id="ARBA00022553"/>
    </source>
</evidence>
<dbReference type="InterPro" id="IPR000014">
    <property type="entry name" value="PAS"/>
</dbReference>
<proteinExistence type="predicted"/>
<protein>
    <recommendedName>
        <fullName evidence="2">histidine kinase</fullName>
        <ecNumber evidence="2">2.7.13.3</ecNumber>
    </recommendedName>
</protein>
<keyword evidence="4" id="KW-0808">Transferase</keyword>
<comment type="caution">
    <text evidence="11">The sequence shown here is derived from an EMBL/GenBank/DDBJ whole genome shotgun (WGS) entry which is preliminary data.</text>
</comment>
<keyword evidence="3" id="KW-0597">Phosphoprotein</keyword>
<dbReference type="Proteomes" id="UP001595962">
    <property type="component" value="Unassembled WGS sequence"/>
</dbReference>
<keyword evidence="6" id="KW-0418">Kinase</keyword>
<organism evidence="11 12">
    <name type="scientific">Rheinheimera marina</name>
    <dbReference type="NCBI Taxonomy" id="1774958"/>
    <lineage>
        <taxon>Bacteria</taxon>
        <taxon>Pseudomonadati</taxon>
        <taxon>Pseudomonadota</taxon>
        <taxon>Gammaproteobacteria</taxon>
        <taxon>Chromatiales</taxon>
        <taxon>Chromatiaceae</taxon>
        <taxon>Rheinheimera</taxon>
    </lineage>
</organism>
<dbReference type="SMART" id="SM00091">
    <property type="entry name" value="PAS"/>
    <property type="match status" value="3"/>
</dbReference>